<keyword evidence="4" id="KW-0732">Signal</keyword>
<evidence type="ECO:0000313" key="7">
    <source>
        <dbReference type="EMBL" id="HIR89687.1"/>
    </source>
</evidence>
<feature type="chain" id="PRO_5039110929" evidence="4">
    <location>
        <begin position="21"/>
        <end position="389"/>
    </location>
</feature>
<evidence type="ECO:0000256" key="2">
    <source>
        <dbReference type="ARBA" id="ARBA00023316"/>
    </source>
</evidence>
<dbReference type="Gene3D" id="3.40.630.40">
    <property type="entry name" value="Zn-dependent exopeptidases"/>
    <property type="match status" value="1"/>
</dbReference>
<dbReference type="SMART" id="SM00287">
    <property type="entry name" value="SH3b"/>
    <property type="match status" value="1"/>
</dbReference>
<reference evidence="7" key="1">
    <citation type="submission" date="2020-10" db="EMBL/GenBank/DDBJ databases">
        <authorList>
            <person name="Gilroy R."/>
        </authorList>
    </citation>
    <scope>NUCLEOTIDE SEQUENCE</scope>
    <source>
        <strain evidence="7">ChiW13-3771</strain>
    </source>
</reference>
<dbReference type="PANTHER" id="PTHR30404:SF0">
    <property type="entry name" value="N-ACETYLMURAMOYL-L-ALANINE AMIDASE AMIC"/>
    <property type="match status" value="1"/>
</dbReference>
<protein>
    <submittedName>
        <fullName evidence="7">N-acetylmuramoyl-L-alanine amidase</fullName>
    </submittedName>
</protein>
<dbReference type="PANTHER" id="PTHR30404">
    <property type="entry name" value="N-ACETYLMURAMOYL-L-ALANINE AMIDASE"/>
    <property type="match status" value="1"/>
</dbReference>
<dbReference type="EMBL" id="DVHN01000170">
    <property type="protein sequence ID" value="HIR89687.1"/>
    <property type="molecule type" value="Genomic_DNA"/>
</dbReference>
<dbReference type="Gene3D" id="2.30.30.40">
    <property type="entry name" value="SH3 Domains"/>
    <property type="match status" value="1"/>
</dbReference>
<keyword evidence="2" id="KW-0961">Cell wall biogenesis/degradation</keyword>
<feature type="compositionally biased region" description="Basic and acidic residues" evidence="3">
    <location>
        <begin position="39"/>
        <end position="50"/>
    </location>
</feature>
<evidence type="ECO:0000259" key="5">
    <source>
        <dbReference type="SMART" id="SM00287"/>
    </source>
</evidence>
<accession>A0A9D1JDZ5</accession>
<dbReference type="InterPro" id="IPR050695">
    <property type="entry name" value="N-acetylmuramoyl_amidase_3"/>
</dbReference>
<feature type="domain" description="MurNAc-LAA" evidence="6">
    <location>
        <begin position="266"/>
        <end position="385"/>
    </location>
</feature>
<dbReference type="PROSITE" id="PS51257">
    <property type="entry name" value="PROKAR_LIPOPROTEIN"/>
    <property type="match status" value="1"/>
</dbReference>
<dbReference type="Pfam" id="PF01520">
    <property type="entry name" value="Amidase_3"/>
    <property type="match status" value="1"/>
</dbReference>
<feature type="region of interest" description="Disordered" evidence="3">
    <location>
        <begin position="128"/>
        <end position="148"/>
    </location>
</feature>
<feature type="region of interest" description="Disordered" evidence="3">
    <location>
        <begin position="28"/>
        <end position="50"/>
    </location>
</feature>
<keyword evidence="1" id="KW-0378">Hydrolase</keyword>
<sequence>MKHWLNRILLIIAVCFVMLAVGCSQQNTEQEGNSTNQEQTKDKDKKEKTTEIPTEEWGVIAIPERYYYVNSNGVVNVVNGPVENADVLGTLYNGEKVLVTGYVDDWYRIIFSGNVCYVNNEHIDATPPNESETIDVDAKKTDPPREVETTADMAKVEKQSEEATKATTEAQQSTEATITTVKNKIICIDAGHQKSGISEQEPNGPGSSVMKAKLATGTQGTTTGVAEHVVNLQVSLLLKEELLSRGYEVVMIRETDDCPKSNAERAEIANNSGAELFIRVHANGSDDPTVHGVVTFAPSEQNEYVADIAPECNRLSQLVTDGIVERTGAKNLGVQQTDTMTGINWCKIPVTIVEMGFMTNPEEDKNLTTASYQKKIAKGIADGIDAYYE</sequence>
<organism evidence="7 8">
    <name type="scientific">Candidatus Fimimorpha faecalis</name>
    <dbReference type="NCBI Taxonomy" id="2840824"/>
    <lineage>
        <taxon>Bacteria</taxon>
        <taxon>Bacillati</taxon>
        <taxon>Bacillota</taxon>
        <taxon>Clostridia</taxon>
        <taxon>Eubacteriales</taxon>
        <taxon>Candidatus Fimimorpha</taxon>
    </lineage>
</organism>
<name>A0A9D1JDZ5_9FIRM</name>
<comment type="caution">
    <text evidence="7">The sequence shown here is derived from an EMBL/GenBank/DDBJ whole genome shotgun (WGS) entry which is preliminary data.</text>
</comment>
<feature type="signal peptide" evidence="4">
    <location>
        <begin position="1"/>
        <end position="20"/>
    </location>
</feature>
<proteinExistence type="predicted"/>
<evidence type="ECO:0000313" key="8">
    <source>
        <dbReference type="Proteomes" id="UP000824201"/>
    </source>
</evidence>
<dbReference type="InterPro" id="IPR003646">
    <property type="entry name" value="SH3-like_bac-type"/>
</dbReference>
<dbReference type="GO" id="GO:0009253">
    <property type="term" value="P:peptidoglycan catabolic process"/>
    <property type="evidence" value="ECO:0007669"/>
    <property type="project" value="InterPro"/>
</dbReference>
<dbReference type="AlphaFoldDB" id="A0A9D1JDZ5"/>
<dbReference type="CDD" id="cd02696">
    <property type="entry name" value="MurNAc-LAA"/>
    <property type="match status" value="1"/>
</dbReference>
<evidence type="ECO:0000256" key="3">
    <source>
        <dbReference type="SAM" id="MobiDB-lite"/>
    </source>
</evidence>
<feature type="domain" description="SH3b" evidence="5">
    <location>
        <begin position="63"/>
        <end position="126"/>
    </location>
</feature>
<evidence type="ECO:0000256" key="4">
    <source>
        <dbReference type="SAM" id="SignalP"/>
    </source>
</evidence>
<feature type="compositionally biased region" description="Basic and acidic residues" evidence="3">
    <location>
        <begin position="136"/>
        <end position="148"/>
    </location>
</feature>
<evidence type="ECO:0000259" key="6">
    <source>
        <dbReference type="SMART" id="SM00646"/>
    </source>
</evidence>
<dbReference type="GO" id="GO:0071555">
    <property type="term" value="P:cell wall organization"/>
    <property type="evidence" value="ECO:0007669"/>
    <property type="project" value="UniProtKB-KW"/>
</dbReference>
<dbReference type="GO" id="GO:0008745">
    <property type="term" value="F:N-acetylmuramoyl-L-alanine amidase activity"/>
    <property type="evidence" value="ECO:0007669"/>
    <property type="project" value="InterPro"/>
</dbReference>
<dbReference type="SUPFAM" id="SSF53187">
    <property type="entry name" value="Zn-dependent exopeptidases"/>
    <property type="match status" value="1"/>
</dbReference>
<dbReference type="InterPro" id="IPR002508">
    <property type="entry name" value="MurNAc-LAA_cat"/>
</dbReference>
<dbReference type="Proteomes" id="UP000824201">
    <property type="component" value="Unassembled WGS sequence"/>
</dbReference>
<dbReference type="Pfam" id="PF08239">
    <property type="entry name" value="SH3_3"/>
    <property type="match status" value="1"/>
</dbReference>
<reference evidence="7" key="2">
    <citation type="journal article" date="2021" name="PeerJ">
        <title>Extensive microbial diversity within the chicken gut microbiome revealed by metagenomics and culture.</title>
        <authorList>
            <person name="Gilroy R."/>
            <person name="Ravi A."/>
            <person name="Getino M."/>
            <person name="Pursley I."/>
            <person name="Horton D.L."/>
            <person name="Alikhan N.F."/>
            <person name="Baker D."/>
            <person name="Gharbi K."/>
            <person name="Hall N."/>
            <person name="Watson M."/>
            <person name="Adriaenssens E.M."/>
            <person name="Foster-Nyarko E."/>
            <person name="Jarju S."/>
            <person name="Secka A."/>
            <person name="Antonio M."/>
            <person name="Oren A."/>
            <person name="Chaudhuri R.R."/>
            <person name="La Ragione R."/>
            <person name="Hildebrand F."/>
            <person name="Pallen M.J."/>
        </authorList>
    </citation>
    <scope>NUCLEOTIDE SEQUENCE</scope>
    <source>
        <strain evidence="7">ChiW13-3771</strain>
    </source>
</reference>
<gene>
    <name evidence="7" type="ORF">IAC96_12140</name>
</gene>
<evidence type="ECO:0000256" key="1">
    <source>
        <dbReference type="ARBA" id="ARBA00022801"/>
    </source>
</evidence>
<dbReference type="SMART" id="SM00646">
    <property type="entry name" value="Ami_3"/>
    <property type="match status" value="1"/>
</dbReference>
<dbReference type="GO" id="GO:0030288">
    <property type="term" value="C:outer membrane-bounded periplasmic space"/>
    <property type="evidence" value="ECO:0007669"/>
    <property type="project" value="TreeGrafter"/>
</dbReference>